<comment type="similarity">
    <text evidence="2">Belongs to the Nudix hydrolase family.</text>
</comment>
<keyword evidence="4" id="KW-0235">DNA replication</keyword>
<keyword evidence="5" id="KW-0479">Metal-binding</keyword>
<evidence type="ECO:0000313" key="14">
    <source>
        <dbReference type="Proteomes" id="UP000264072"/>
    </source>
</evidence>
<reference evidence="13 14" key="1">
    <citation type="journal article" date="2018" name="Nat. Biotechnol.">
        <title>A standardized bacterial taxonomy based on genome phylogeny substantially revises the tree of life.</title>
        <authorList>
            <person name="Parks D.H."/>
            <person name="Chuvochina M."/>
            <person name="Waite D.W."/>
            <person name="Rinke C."/>
            <person name="Skarshewski A."/>
            <person name="Chaumeil P.A."/>
            <person name="Hugenholtz P."/>
        </authorList>
    </citation>
    <scope>NUCLEOTIDE SEQUENCE [LARGE SCALE GENOMIC DNA]</scope>
    <source>
        <strain evidence="13">UBA10185</strain>
    </source>
</reference>
<protein>
    <recommendedName>
        <fullName evidence="11">8-oxo-dGTP diphosphatase</fullName>
        <ecNumber evidence="11">3.6.1.55</ecNumber>
    </recommendedName>
</protein>
<evidence type="ECO:0000259" key="12">
    <source>
        <dbReference type="PROSITE" id="PS51462"/>
    </source>
</evidence>
<dbReference type="SUPFAM" id="SSF55811">
    <property type="entry name" value="Nudix"/>
    <property type="match status" value="1"/>
</dbReference>
<evidence type="ECO:0000256" key="5">
    <source>
        <dbReference type="ARBA" id="ARBA00022723"/>
    </source>
</evidence>
<evidence type="ECO:0000313" key="13">
    <source>
        <dbReference type="EMBL" id="HAZ29775.1"/>
    </source>
</evidence>
<dbReference type="GO" id="GO:0006260">
    <property type="term" value="P:DNA replication"/>
    <property type="evidence" value="ECO:0007669"/>
    <property type="project" value="UniProtKB-KW"/>
</dbReference>
<dbReference type="GO" id="GO:0046872">
    <property type="term" value="F:metal ion binding"/>
    <property type="evidence" value="ECO:0007669"/>
    <property type="project" value="UniProtKB-KW"/>
</dbReference>
<keyword evidence="9" id="KW-0234">DNA repair</keyword>
<evidence type="ECO:0000256" key="11">
    <source>
        <dbReference type="ARBA" id="ARBA00038905"/>
    </source>
</evidence>
<dbReference type="PANTHER" id="PTHR47707:SF1">
    <property type="entry name" value="NUDIX HYDROLASE FAMILY PROTEIN"/>
    <property type="match status" value="1"/>
</dbReference>
<dbReference type="Gene3D" id="3.90.79.10">
    <property type="entry name" value="Nucleoside Triphosphate Pyrophosphohydrolase"/>
    <property type="match status" value="1"/>
</dbReference>
<dbReference type="Pfam" id="PF00293">
    <property type="entry name" value="NUDIX"/>
    <property type="match status" value="1"/>
</dbReference>
<dbReference type="InterPro" id="IPR000086">
    <property type="entry name" value="NUDIX_hydrolase_dom"/>
</dbReference>
<comment type="caution">
    <text evidence="13">The sequence shown here is derived from an EMBL/GenBank/DDBJ whole genome shotgun (WGS) entry which is preliminary data.</text>
</comment>
<proteinExistence type="inferred from homology"/>
<dbReference type="PROSITE" id="PS51462">
    <property type="entry name" value="NUDIX"/>
    <property type="match status" value="1"/>
</dbReference>
<dbReference type="Proteomes" id="UP000264072">
    <property type="component" value="Unassembled WGS sequence"/>
</dbReference>
<dbReference type="GO" id="GO:0006281">
    <property type="term" value="P:DNA repair"/>
    <property type="evidence" value="ECO:0007669"/>
    <property type="project" value="UniProtKB-KW"/>
</dbReference>
<dbReference type="EMBL" id="DNHX01000033">
    <property type="protein sequence ID" value="HAZ29775.1"/>
    <property type="molecule type" value="Genomic_DNA"/>
</dbReference>
<evidence type="ECO:0000256" key="10">
    <source>
        <dbReference type="ARBA" id="ARBA00035861"/>
    </source>
</evidence>
<evidence type="ECO:0000256" key="6">
    <source>
        <dbReference type="ARBA" id="ARBA00022763"/>
    </source>
</evidence>
<keyword evidence="8" id="KW-0460">Magnesium</keyword>
<dbReference type="PANTHER" id="PTHR47707">
    <property type="entry name" value="8-OXO-DGTP DIPHOSPHATASE"/>
    <property type="match status" value="1"/>
</dbReference>
<evidence type="ECO:0000256" key="8">
    <source>
        <dbReference type="ARBA" id="ARBA00022842"/>
    </source>
</evidence>
<keyword evidence="7" id="KW-0378">Hydrolase</keyword>
<dbReference type="InterPro" id="IPR020476">
    <property type="entry name" value="Nudix_hydrolase"/>
</dbReference>
<dbReference type="InterPro" id="IPR015797">
    <property type="entry name" value="NUDIX_hydrolase-like_dom_sf"/>
</dbReference>
<evidence type="ECO:0000256" key="9">
    <source>
        <dbReference type="ARBA" id="ARBA00023204"/>
    </source>
</evidence>
<keyword evidence="3" id="KW-0515">Mutator protein</keyword>
<dbReference type="EC" id="3.6.1.55" evidence="11"/>
<evidence type="ECO:0000256" key="2">
    <source>
        <dbReference type="ARBA" id="ARBA00005582"/>
    </source>
</evidence>
<evidence type="ECO:0000256" key="1">
    <source>
        <dbReference type="ARBA" id="ARBA00001946"/>
    </source>
</evidence>
<evidence type="ECO:0000256" key="7">
    <source>
        <dbReference type="ARBA" id="ARBA00022801"/>
    </source>
</evidence>
<sequence length="133" mass="15645">MTHYCCSGLILYTKDGKVLLEDRGRINKHGEHWSFFGGSLKEGETKEQALVREIKEELSFELKDFTYIGRYDYKPKEDLVVTYYMYKTKVPSSQKLIPHAKASMKLFTYKQALKLRMLPIDKEIITDYYNSLV</sequence>
<evidence type="ECO:0000256" key="4">
    <source>
        <dbReference type="ARBA" id="ARBA00022705"/>
    </source>
</evidence>
<gene>
    <name evidence="13" type="ORF">DCY43_03485</name>
</gene>
<comment type="cofactor">
    <cofactor evidence="1">
        <name>Mg(2+)</name>
        <dbReference type="ChEBI" id="CHEBI:18420"/>
    </cofactor>
</comment>
<keyword evidence="6" id="KW-0227">DNA damage</keyword>
<dbReference type="InterPro" id="IPR047127">
    <property type="entry name" value="MutT-like"/>
</dbReference>
<dbReference type="GO" id="GO:0008413">
    <property type="term" value="F:8-oxo-7,8-dihydroguanosine triphosphate pyrophosphatase activity"/>
    <property type="evidence" value="ECO:0007669"/>
    <property type="project" value="TreeGrafter"/>
</dbReference>
<dbReference type="GO" id="GO:0044716">
    <property type="term" value="F:8-oxo-GDP phosphatase activity"/>
    <property type="evidence" value="ECO:0007669"/>
    <property type="project" value="TreeGrafter"/>
</dbReference>
<accession>A0A351JU05</accession>
<feature type="domain" description="Nudix hydrolase" evidence="12">
    <location>
        <begin position="1"/>
        <end position="133"/>
    </location>
</feature>
<comment type="catalytic activity">
    <reaction evidence="10">
        <text>8-oxo-dGTP + H2O = 8-oxo-dGMP + diphosphate + H(+)</text>
        <dbReference type="Rhea" id="RHEA:31575"/>
        <dbReference type="ChEBI" id="CHEBI:15377"/>
        <dbReference type="ChEBI" id="CHEBI:15378"/>
        <dbReference type="ChEBI" id="CHEBI:33019"/>
        <dbReference type="ChEBI" id="CHEBI:63224"/>
        <dbReference type="ChEBI" id="CHEBI:77896"/>
        <dbReference type="EC" id="3.6.1.55"/>
    </reaction>
</comment>
<dbReference type="GO" id="GO:0044715">
    <property type="term" value="F:8-oxo-dGDP phosphatase activity"/>
    <property type="evidence" value="ECO:0007669"/>
    <property type="project" value="TreeGrafter"/>
</dbReference>
<dbReference type="GO" id="GO:0035539">
    <property type="term" value="F:8-oxo-7,8-dihydrodeoxyguanosine triphosphate pyrophosphatase activity"/>
    <property type="evidence" value="ECO:0007669"/>
    <property type="project" value="UniProtKB-EC"/>
</dbReference>
<dbReference type="PRINTS" id="PR00502">
    <property type="entry name" value="NUDIXFAMILY"/>
</dbReference>
<name>A0A351JU05_UNCKA</name>
<evidence type="ECO:0000256" key="3">
    <source>
        <dbReference type="ARBA" id="ARBA00022457"/>
    </source>
</evidence>
<organism evidence="13 14">
    <name type="scientific">candidate division WWE3 bacterium</name>
    <dbReference type="NCBI Taxonomy" id="2053526"/>
    <lineage>
        <taxon>Bacteria</taxon>
        <taxon>Katanobacteria</taxon>
    </lineage>
</organism>
<dbReference type="AlphaFoldDB" id="A0A351JU05"/>